<dbReference type="Pfam" id="PF05729">
    <property type="entry name" value="NACHT"/>
    <property type="match status" value="1"/>
</dbReference>
<gene>
    <name evidence="2" type="ORF">F1D05_00270</name>
</gene>
<dbReference type="PROSITE" id="PS50837">
    <property type="entry name" value="NACHT"/>
    <property type="match status" value="1"/>
</dbReference>
<dbReference type="InterPro" id="IPR027417">
    <property type="entry name" value="P-loop_NTPase"/>
</dbReference>
<dbReference type="PANTHER" id="PTHR46844:SF1">
    <property type="entry name" value="SLR5058 PROTEIN"/>
    <property type="match status" value="1"/>
</dbReference>
<evidence type="ECO:0000313" key="2">
    <source>
        <dbReference type="EMBL" id="QNE16620.1"/>
    </source>
</evidence>
<dbReference type="KEGG" id="kqi:F1D05_00270"/>
<accession>A0A7G6WRK5</accession>
<reference evidence="3" key="1">
    <citation type="submission" date="2019-09" db="EMBL/GenBank/DDBJ databases">
        <title>Antimicrobial potential of Antarctic Bacteria.</title>
        <authorList>
            <person name="Benaud N."/>
            <person name="Edwards R.J."/>
            <person name="Ferrari B.C."/>
        </authorList>
    </citation>
    <scope>NUCLEOTIDE SEQUENCE [LARGE SCALE GENOMIC DNA]</scope>
    <source>
        <strain evidence="3">SPB151</strain>
    </source>
</reference>
<dbReference type="EMBL" id="CP043661">
    <property type="protein sequence ID" value="QNE16620.1"/>
    <property type="molecule type" value="Genomic_DNA"/>
</dbReference>
<dbReference type="Gene3D" id="3.40.50.300">
    <property type="entry name" value="P-loop containing nucleotide triphosphate hydrolases"/>
    <property type="match status" value="1"/>
</dbReference>
<organism evidence="2 3">
    <name type="scientific">Kribbella qitaiheensis</name>
    <dbReference type="NCBI Taxonomy" id="1544730"/>
    <lineage>
        <taxon>Bacteria</taxon>
        <taxon>Bacillati</taxon>
        <taxon>Actinomycetota</taxon>
        <taxon>Actinomycetes</taxon>
        <taxon>Propionibacteriales</taxon>
        <taxon>Kribbellaceae</taxon>
        <taxon>Kribbella</taxon>
    </lineage>
</organism>
<proteinExistence type="predicted"/>
<evidence type="ECO:0000313" key="3">
    <source>
        <dbReference type="Proteomes" id="UP000515563"/>
    </source>
</evidence>
<dbReference type="Pfam" id="PF22733">
    <property type="entry name" value="NNH1"/>
    <property type="match status" value="1"/>
</dbReference>
<dbReference type="InterPro" id="IPR054547">
    <property type="entry name" value="NNH1"/>
</dbReference>
<keyword evidence="3" id="KW-1185">Reference proteome</keyword>
<dbReference type="InterPro" id="IPR007111">
    <property type="entry name" value="NACHT_NTPase"/>
</dbReference>
<name>A0A7G6WRK5_9ACTN</name>
<feature type="domain" description="NACHT" evidence="1">
    <location>
        <begin position="252"/>
        <end position="380"/>
    </location>
</feature>
<dbReference type="AlphaFoldDB" id="A0A7G6WRK5"/>
<sequence length="781" mass="87055">MIVAIEAAIFSLSQNIMSAAMDVWFSRRRPNQTMAQLIQDQVPNSIERRRLERAFDEMQEVVIDRLMQDTRAQRLPEHEKNAAVLAAADSFRIAALTQQDMLTAAMSPAAVAETVRERSWQVRGNAQLTDLGIQLYDSLVDETSSILVTIVSSLPGWDSRALNYLLHKQEDLGLALAKALDRLPSSISPEPMIDPLISYRQHVVSALDRVETVGFPVSDSVSGLRVSETFIRPDVVVANSRMPLDWALADHRRLFLHGPAGSGKTSILKWLAISSARQSLDGLIASLNDYLPVYIPLRRVFSNSEPPLPDVNSLAQIAYPSFQAEQLPNLVRQRCEAGYLLLLLDGLDEIEASSRLRWLAWLSEMTELYPKCRFVVTSRTALFDLEALVDLKFTTSYLETLQNSSKIQLIRQWFAAAGSVADVWAGSSPTESAAKLVRIIETNSRLNDLAATPLMCTLICALFRERGDLPLVRADVYSQFIDMLVERRDTERGIPGIGSLPKPESLMLLEELAQLMIRDGVSEISREYALEVVELAASSMLRLQLEPSEALNHLLTRSGLLIEPAAGRVQFVHRTLMEFLAARSFVENDRIYLLAEKAHDPAWRSVTVLAASQARPRQGEQLVEEMLSRCYEEPKWRAAVAAVLQESVASMVSLSPSLRERCEALWRQQTDRQTPQALLSLDAGTPSDLTSLYEWLAGDDGISRFGSTLISRVPGGEGRPRLVMAGDEPLNLGRVVQSVLDWRRARLPGREFGVLIEDGKSRIVVDFSDASVRDLGGYHSW</sequence>
<dbReference type="PANTHER" id="PTHR46844">
    <property type="entry name" value="SLR5058 PROTEIN"/>
    <property type="match status" value="1"/>
</dbReference>
<reference evidence="2 3" key="2">
    <citation type="journal article" date="2020" name="Microbiol. Resour. Announc.">
        <title>Antarctic desert soil bacteria exhibit high novel natural product potential, evaluated through long-read genome sequencing and comparative genomics.</title>
        <authorList>
            <person name="Benaud N."/>
            <person name="Edwards R.J."/>
            <person name="Amos T.G."/>
            <person name="D'Agostino P.M."/>
            <person name="Gutierrez-Chavez C."/>
            <person name="Montgomery K."/>
            <person name="Nicetic I."/>
            <person name="Ferrari B.C."/>
        </authorList>
    </citation>
    <scope>NUCLEOTIDE SEQUENCE [LARGE SCALE GENOMIC DNA]</scope>
    <source>
        <strain evidence="2 3">SPB151</strain>
    </source>
</reference>
<dbReference type="Proteomes" id="UP000515563">
    <property type="component" value="Chromosome"/>
</dbReference>
<protein>
    <submittedName>
        <fullName evidence="2">NACHT domain-containing protein</fullName>
    </submittedName>
</protein>
<evidence type="ECO:0000259" key="1">
    <source>
        <dbReference type="PROSITE" id="PS50837"/>
    </source>
</evidence>
<dbReference type="SUPFAM" id="SSF52540">
    <property type="entry name" value="P-loop containing nucleoside triphosphate hydrolases"/>
    <property type="match status" value="1"/>
</dbReference>